<evidence type="ECO:0000313" key="1">
    <source>
        <dbReference type="EMBL" id="SNY20924.1"/>
    </source>
</evidence>
<sequence length="268" mass="30348">MKKYSKLKISLLIFLSVFIFFTYSERVMAITHIEPARIILYVEPGDRTTGTIKVTNKSEKETEVKAILYDWTLDDNDGLNATIAGSRPETLDGLIKFNPRRFKLKPGKTQVVRFTISAPKDINIERRGIVFFEEETGLIEKTTGANVVTQIGTTIYLAPTTAKSEFKLLGAKVYIPKDRQKKKLGVLSLNNQGNAHIRYIISYKIIDEKGALVNENKFTEQVILPGFKRGVTFPIKQDLKSGSYKMLLSFEFHGTAKKANYTIPFKIN</sequence>
<dbReference type="SUPFAM" id="SSF49354">
    <property type="entry name" value="PapD-like"/>
    <property type="match status" value="1"/>
</dbReference>
<dbReference type="OrthoDB" id="2111310at2"/>
<dbReference type="AlphaFoldDB" id="A0A285GCN0"/>
<proteinExistence type="predicted"/>
<reference evidence="2" key="1">
    <citation type="submission" date="2017-09" db="EMBL/GenBank/DDBJ databases">
        <authorList>
            <person name="Varghese N."/>
            <person name="Submissions S."/>
        </authorList>
    </citation>
    <scope>NUCLEOTIDE SEQUENCE [LARGE SCALE GENOMIC DNA]</scope>
    <source>
        <strain evidence="2">MSL47</strain>
    </source>
</reference>
<protein>
    <recommendedName>
        <fullName evidence="3">Pili assembly chaperone N-terminal domain-containing protein</fullName>
    </recommendedName>
</protein>
<dbReference type="EMBL" id="OBDZ01000006">
    <property type="protein sequence ID" value="SNY20924.1"/>
    <property type="molecule type" value="Genomic_DNA"/>
</dbReference>
<organism evidence="1 2">
    <name type="scientific">Orenia metallireducens</name>
    <dbReference type="NCBI Taxonomy" id="1413210"/>
    <lineage>
        <taxon>Bacteria</taxon>
        <taxon>Bacillati</taxon>
        <taxon>Bacillota</taxon>
        <taxon>Clostridia</taxon>
        <taxon>Halanaerobiales</taxon>
        <taxon>Halobacteroidaceae</taxon>
        <taxon>Orenia</taxon>
    </lineage>
</organism>
<dbReference type="Proteomes" id="UP000219573">
    <property type="component" value="Unassembled WGS sequence"/>
</dbReference>
<accession>A0A285GCN0</accession>
<gene>
    <name evidence="1" type="ORF">SAMN06265827_10660</name>
</gene>
<dbReference type="RefSeq" id="WP_097017091.1">
    <property type="nucleotide sequence ID" value="NZ_OBDZ01000006.1"/>
</dbReference>
<evidence type="ECO:0008006" key="3">
    <source>
        <dbReference type="Google" id="ProtNLM"/>
    </source>
</evidence>
<dbReference type="InterPro" id="IPR008962">
    <property type="entry name" value="PapD-like_sf"/>
</dbReference>
<keyword evidence="2" id="KW-1185">Reference proteome</keyword>
<evidence type="ECO:0000313" key="2">
    <source>
        <dbReference type="Proteomes" id="UP000219573"/>
    </source>
</evidence>
<name>A0A285GCN0_9FIRM</name>